<organism evidence="3 4">
    <name type="scientific">Haemonchus contortus</name>
    <name type="common">Barber pole worm</name>
    <dbReference type="NCBI Taxonomy" id="6289"/>
    <lineage>
        <taxon>Eukaryota</taxon>
        <taxon>Metazoa</taxon>
        <taxon>Ecdysozoa</taxon>
        <taxon>Nematoda</taxon>
        <taxon>Chromadorea</taxon>
        <taxon>Rhabditida</taxon>
        <taxon>Rhabditina</taxon>
        <taxon>Rhabditomorpha</taxon>
        <taxon>Strongyloidea</taxon>
        <taxon>Trichostrongylidae</taxon>
        <taxon>Haemonchus</taxon>
    </lineage>
</organism>
<dbReference type="WBParaSite" id="HCON_00096290-00001">
    <property type="protein sequence ID" value="HCON_00096290-00001"/>
    <property type="gene ID" value="HCON_00096290"/>
</dbReference>
<feature type="compositionally biased region" description="Basic and acidic residues" evidence="2">
    <location>
        <begin position="221"/>
        <end position="232"/>
    </location>
</feature>
<keyword evidence="3" id="KW-1185">Reference proteome</keyword>
<evidence type="ECO:0000313" key="4">
    <source>
        <dbReference type="WBParaSite" id="HCON_00096290-00001"/>
    </source>
</evidence>
<evidence type="ECO:0000313" key="3">
    <source>
        <dbReference type="Proteomes" id="UP000025227"/>
    </source>
</evidence>
<feature type="coiled-coil region" evidence="1">
    <location>
        <begin position="51"/>
        <end position="78"/>
    </location>
</feature>
<dbReference type="Proteomes" id="UP000025227">
    <property type="component" value="Unplaced"/>
</dbReference>
<protein>
    <submittedName>
        <fullName evidence="4">Transposase_22 domain-containing protein</fullName>
    </submittedName>
</protein>
<feature type="region of interest" description="Disordered" evidence="2">
    <location>
        <begin position="85"/>
        <end position="108"/>
    </location>
</feature>
<reference evidence="4" key="1">
    <citation type="submission" date="2020-12" db="UniProtKB">
        <authorList>
            <consortium name="WormBaseParasite"/>
        </authorList>
    </citation>
    <scope>IDENTIFICATION</scope>
    <source>
        <strain evidence="4">MHco3</strain>
    </source>
</reference>
<feature type="region of interest" description="Disordered" evidence="2">
    <location>
        <begin position="211"/>
        <end position="259"/>
    </location>
</feature>
<feature type="region of interest" description="Disordered" evidence="2">
    <location>
        <begin position="1"/>
        <end position="21"/>
    </location>
</feature>
<evidence type="ECO:0000256" key="1">
    <source>
        <dbReference type="SAM" id="Coils"/>
    </source>
</evidence>
<evidence type="ECO:0000256" key="2">
    <source>
        <dbReference type="SAM" id="MobiDB-lite"/>
    </source>
</evidence>
<accession>A0A7I4YG34</accession>
<proteinExistence type="predicted"/>
<name>A0A7I4YG34_HAECO</name>
<sequence length="259" mass="28836">MDLRSGASRSANGQKQGEPGAVDVVLPKELQEQVEAITKSSRIADGIKKVITAITRELQSLRLENIELRQELDCVRKLVPRESSPVTSVDTVSQDRGRTASGSVPASTEAGLPYQEVERLRSVVISGVPEEKNQSTRRRLSYDYASVCNILDFLGIECNPMCVYRLGRPQIGKDRLLKVVLPSRVFQRLAVERASRLRYFTGKGIYLRESLTPEQRRRRREERSHMTRHEEGTPPANGGLTGTSEPSYVGGRSNSVEGN</sequence>
<keyword evidence="1" id="KW-0175">Coiled coil</keyword>
<dbReference type="AlphaFoldDB" id="A0A7I4YG34"/>
<dbReference type="OrthoDB" id="5850875at2759"/>
<feature type="compositionally biased region" description="Polar residues" evidence="2">
    <location>
        <begin position="242"/>
        <end position="259"/>
    </location>
</feature>
<dbReference type="OMA" id="FRESCNQ"/>